<feature type="transmembrane region" description="Helical" evidence="8">
    <location>
        <begin position="100"/>
        <end position="120"/>
    </location>
</feature>
<evidence type="ECO:0000313" key="10">
    <source>
        <dbReference type="Proteomes" id="UP000719412"/>
    </source>
</evidence>
<feature type="transmembrane region" description="Helical" evidence="8">
    <location>
        <begin position="65"/>
        <end position="88"/>
    </location>
</feature>
<protein>
    <recommendedName>
        <fullName evidence="8">Gustatory receptor</fullName>
    </recommendedName>
</protein>
<feature type="transmembrane region" description="Helical" evidence="8">
    <location>
        <begin position="15"/>
        <end position="34"/>
    </location>
</feature>
<dbReference type="GO" id="GO:0030424">
    <property type="term" value="C:axon"/>
    <property type="evidence" value="ECO:0007669"/>
    <property type="project" value="TreeGrafter"/>
</dbReference>
<dbReference type="GO" id="GO:0043025">
    <property type="term" value="C:neuronal cell body"/>
    <property type="evidence" value="ECO:0007669"/>
    <property type="project" value="TreeGrafter"/>
</dbReference>
<dbReference type="GO" id="GO:0030425">
    <property type="term" value="C:dendrite"/>
    <property type="evidence" value="ECO:0007669"/>
    <property type="project" value="TreeGrafter"/>
</dbReference>
<dbReference type="Proteomes" id="UP000719412">
    <property type="component" value="Unassembled WGS sequence"/>
</dbReference>
<dbReference type="GO" id="GO:0007165">
    <property type="term" value="P:signal transduction"/>
    <property type="evidence" value="ECO:0007669"/>
    <property type="project" value="UniProtKB-KW"/>
</dbReference>
<evidence type="ECO:0000256" key="3">
    <source>
        <dbReference type="ARBA" id="ARBA00022692"/>
    </source>
</evidence>
<keyword evidence="10" id="KW-1185">Reference proteome</keyword>
<evidence type="ECO:0000256" key="5">
    <source>
        <dbReference type="ARBA" id="ARBA00023136"/>
    </source>
</evidence>
<comment type="caution">
    <text evidence="9">The sequence shown here is derived from an EMBL/GenBank/DDBJ whole genome shotgun (WGS) entry which is preliminary data.</text>
</comment>
<feature type="transmembrane region" description="Helical" evidence="8">
    <location>
        <begin position="194"/>
        <end position="215"/>
    </location>
</feature>
<evidence type="ECO:0000256" key="1">
    <source>
        <dbReference type="ARBA" id="ARBA00004651"/>
    </source>
</evidence>
<keyword evidence="4 8" id="KW-1133">Transmembrane helix</keyword>
<dbReference type="PANTHER" id="PTHR21143:SF133">
    <property type="entry name" value="GUSTATORY AND PHEROMONE RECEPTOR 32A-RELATED"/>
    <property type="match status" value="1"/>
</dbReference>
<accession>A0A8J6HEV3</accession>
<evidence type="ECO:0000313" key="9">
    <source>
        <dbReference type="EMBL" id="KAH0817495.1"/>
    </source>
</evidence>
<reference evidence="9" key="1">
    <citation type="journal article" date="2020" name="J Insects Food Feed">
        <title>The yellow mealworm (Tenebrio molitor) genome: a resource for the emerging insects as food and feed industry.</title>
        <authorList>
            <person name="Eriksson T."/>
            <person name="Andere A."/>
            <person name="Kelstrup H."/>
            <person name="Emery V."/>
            <person name="Picard C."/>
        </authorList>
    </citation>
    <scope>NUCLEOTIDE SEQUENCE</scope>
    <source>
        <strain evidence="9">Stoneville</strain>
        <tissue evidence="9">Whole head</tissue>
    </source>
</reference>
<dbReference type="GO" id="GO:0007635">
    <property type="term" value="P:chemosensory behavior"/>
    <property type="evidence" value="ECO:0007669"/>
    <property type="project" value="TreeGrafter"/>
</dbReference>
<gene>
    <name evidence="9" type="ORF">GEV33_005296</name>
</gene>
<comment type="function">
    <text evidence="8">Gustatory receptor which mediates acceptance or avoidance behavior, depending on its substrates.</text>
</comment>
<comment type="subcellular location">
    <subcellularLocation>
        <location evidence="1 8">Cell membrane</location>
        <topology evidence="1 8">Multi-pass membrane protein</topology>
    </subcellularLocation>
</comment>
<dbReference type="AlphaFoldDB" id="A0A8J6HEV3"/>
<evidence type="ECO:0000256" key="6">
    <source>
        <dbReference type="ARBA" id="ARBA00023170"/>
    </source>
</evidence>
<dbReference type="GO" id="GO:0008049">
    <property type="term" value="P:male courtship behavior"/>
    <property type="evidence" value="ECO:0007669"/>
    <property type="project" value="TreeGrafter"/>
</dbReference>
<dbReference type="GO" id="GO:0005886">
    <property type="term" value="C:plasma membrane"/>
    <property type="evidence" value="ECO:0007669"/>
    <property type="project" value="UniProtKB-SubCell"/>
</dbReference>
<evidence type="ECO:0000256" key="2">
    <source>
        <dbReference type="ARBA" id="ARBA00022475"/>
    </source>
</evidence>
<keyword evidence="3 8" id="KW-0812">Transmembrane</keyword>
<keyword evidence="2 8" id="KW-1003">Cell membrane</keyword>
<sequence length="290" mass="33991">MVFHCQVSHNSTSSIQLLLNIDSSIVFAIQLIYFNQRMYRIINLLRKFADLDRDINFRYLPDRELALYCFLNVTLLVTYITVDVVILIQTTYPTSILCMFSQYNSSLSFLILRVTFAFCINEVRLRFKFFQAHTNQSKDAVALRHLVELREICKIVTSLYNFPLTRNLGKVFLYLTINLVLLLLVPEFTGENALNIFVLFMWWFLTFAEMILVIYPVENLCTEISTTNEELEQIEDCFKQNELFNLHLYLNNIKFVICGALPLNYTLVFTITAGSVTYLIYLIQFKAMEQ</sequence>
<dbReference type="EMBL" id="JABDTM020019369">
    <property type="protein sequence ID" value="KAH0817495.1"/>
    <property type="molecule type" value="Genomic_DNA"/>
</dbReference>
<feature type="transmembrane region" description="Helical" evidence="8">
    <location>
        <begin position="263"/>
        <end position="283"/>
    </location>
</feature>
<keyword evidence="6 8" id="KW-0675">Receptor</keyword>
<comment type="similarity">
    <text evidence="8">Belongs to the insect chemoreceptor superfamily. Gustatory receptor (GR) family.</text>
</comment>
<dbReference type="PANTHER" id="PTHR21143">
    <property type="entry name" value="INVERTEBRATE GUSTATORY RECEPTOR"/>
    <property type="match status" value="1"/>
</dbReference>
<proteinExistence type="inferred from homology"/>
<keyword evidence="7 8" id="KW-0807">Transducer</keyword>
<dbReference type="GO" id="GO:0050909">
    <property type="term" value="P:sensory perception of taste"/>
    <property type="evidence" value="ECO:0007669"/>
    <property type="project" value="InterPro"/>
</dbReference>
<reference evidence="9" key="2">
    <citation type="submission" date="2021-08" db="EMBL/GenBank/DDBJ databases">
        <authorList>
            <person name="Eriksson T."/>
        </authorList>
    </citation>
    <scope>NUCLEOTIDE SEQUENCE</scope>
    <source>
        <strain evidence="9">Stoneville</strain>
        <tissue evidence="9">Whole head</tissue>
    </source>
</reference>
<evidence type="ECO:0000256" key="4">
    <source>
        <dbReference type="ARBA" id="ARBA00022989"/>
    </source>
</evidence>
<comment type="caution">
    <text evidence="8">Lacks conserved residue(s) required for the propagation of feature annotation.</text>
</comment>
<dbReference type="Pfam" id="PF08395">
    <property type="entry name" value="7tm_7"/>
    <property type="match status" value="1"/>
</dbReference>
<dbReference type="InterPro" id="IPR013604">
    <property type="entry name" value="7TM_chemorcpt"/>
</dbReference>
<feature type="transmembrane region" description="Helical" evidence="8">
    <location>
        <begin position="171"/>
        <end position="188"/>
    </location>
</feature>
<evidence type="ECO:0000256" key="8">
    <source>
        <dbReference type="RuleBase" id="RU363108"/>
    </source>
</evidence>
<name>A0A8J6HEV3_TENMO</name>
<keyword evidence="5 8" id="KW-0472">Membrane</keyword>
<organism evidence="9 10">
    <name type="scientific">Tenebrio molitor</name>
    <name type="common">Yellow mealworm beetle</name>
    <dbReference type="NCBI Taxonomy" id="7067"/>
    <lineage>
        <taxon>Eukaryota</taxon>
        <taxon>Metazoa</taxon>
        <taxon>Ecdysozoa</taxon>
        <taxon>Arthropoda</taxon>
        <taxon>Hexapoda</taxon>
        <taxon>Insecta</taxon>
        <taxon>Pterygota</taxon>
        <taxon>Neoptera</taxon>
        <taxon>Endopterygota</taxon>
        <taxon>Coleoptera</taxon>
        <taxon>Polyphaga</taxon>
        <taxon>Cucujiformia</taxon>
        <taxon>Tenebrionidae</taxon>
        <taxon>Tenebrio</taxon>
    </lineage>
</organism>
<evidence type="ECO:0000256" key="7">
    <source>
        <dbReference type="ARBA" id="ARBA00023224"/>
    </source>
</evidence>